<gene>
    <name evidence="9" type="ORF">GR170_17010</name>
</gene>
<feature type="transmembrane region" description="Helical" evidence="7">
    <location>
        <begin position="48"/>
        <end position="75"/>
    </location>
</feature>
<evidence type="ECO:0000256" key="4">
    <source>
        <dbReference type="ARBA" id="ARBA00022692"/>
    </source>
</evidence>
<feature type="transmembrane region" description="Helical" evidence="7">
    <location>
        <begin position="172"/>
        <end position="191"/>
    </location>
</feature>
<dbReference type="InterPro" id="IPR011701">
    <property type="entry name" value="MFS"/>
</dbReference>
<keyword evidence="10" id="KW-1185">Reference proteome</keyword>
<dbReference type="InterPro" id="IPR020846">
    <property type="entry name" value="MFS_dom"/>
</dbReference>
<evidence type="ECO:0000256" key="1">
    <source>
        <dbReference type="ARBA" id="ARBA00004651"/>
    </source>
</evidence>
<dbReference type="Pfam" id="PF07690">
    <property type="entry name" value="MFS_1"/>
    <property type="match status" value="1"/>
</dbReference>
<dbReference type="InterPro" id="IPR050171">
    <property type="entry name" value="MFS_Transporters"/>
</dbReference>
<feature type="transmembrane region" description="Helical" evidence="7">
    <location>
        <begin position="146"/>
        <end position="166"/>
    </location>
</feature>
<dbReference type="GO" id="GO:0005886">
    <property type="term" value="C:plasma membrane"/>
    <property type="evidence" value="ECO:0007669"/>
    <property type="project" value="UniProtKB-SubCell"/>
</dbReference>
<keyword evidence="4 7" id="KW-0812">Transmembrane</keyword>
<proteinExistence type="predicted"/>
<dbReference type="SUPFAM" id="SSF103473">
    <property type="entry name" value="MFS general substrate transporter"/>
    <property type="match status" value="1"/>
</dbReference>
<feature type="transmembrane region" description="Helical" evidence="7">
    <location>
        <begin position="310"/>
        <end position="333"/>
    </location>
</feature>
<dbReference type="InterPro" id="IPR036259">
    <property type="entry name" value="MFS_trans_sf"/>
</dbReference>
<accession>A0A6L7G590</accession>
<dbReference type="GO" id="GO:0022857">
    <property type="term" value="F:transmembrane transporter activity"/>
    <property type="evidence" value="ECO:0007669"/>
    <property type="project" value="InterPro"/>
</dbReference>
<dbReference type="PROSITE" id="PS50850">
    <property type="entry name" value="MFS"/>
    <property type="match status" value="1"/>
</dbReference>
<evidence type="ECO:0000313" key="10">
    <source>
        <dbReference type="Proteomes" id="UP000477911"/>
    </source>
</evidence>
<dbReference type="EMBL" id="WUMU01000019">
    <property type="protein sequence ID" value="MXN19534.1"/>
    <property type="molecule type" value="Genomic_DNA"/>
</dbReference>
<feature type="transmembrane region" description="Helical" evidence="7">
    <location>
        <begin position="284"/>
        <end position="304"/>
    </location>
</feature>
<dbReference type="AlphaFoldDB" id="A0A6L7G590"/>
<evidence type="ECO:0000313" key="9">
    <source>
        <dbReference type="EMBL" id="MXN19534.1"/>
    </source>
</evidence>
<evidence type="ECO:0000256" key="2">
    <source>
        <dbReference type="ARBA" id="ARBA00022448"/>
    </source>
</evidence>
<keyword evidence="6 7" id="KW-0472">Membrane</keyword>
<keyword evidence="3" id="KW-1003">Cell membrane</keyword>
<dbReference type="InterPro" id="IPR005829">
    <property type="entry name" value="Sugar_transporter_CS"/>
</dbReference>
<feature type="transmembrane region" description="Helical" evidence="7">
    <location>
        <begin position="220"/>
        <end position="245"/>
    </location>
</feature>
<dbReference type="Gene3D" id="1.20.1250.20">
    <property type="entry name" value="MFS general substrate transporter like domains"/>
    <property type="match status" value="1"/>
</dbReference>
<feature type="transmembrane region" description="Helical" evidence="7">
    <location>
        <begin position="87"/>
        <end position="104"/>
    </location>
</feature>
<protein>
    <submittedName>
        <fullName evidence="9">MFS transporter</fullName>
    </submittedName>
</protein>
<dbReference type="PROSITE" id="PS00216">
    <property type="entry name" value="SUGAR_TRANSPORT_1"/>
    <property type="match status" value="1"/>
</dbReference>
<evidence type="ECO:0000259" key="8">
    <source>
        <dbReference type="PROSITE" id="PS50850"/>
    </source>
</evidence>
<keyword evidence="2" id="KW-0813">Transport</keyword>
<dbReference type="Proteomes" id="UP000477911">
    <property type="component" value="Unassembled WGS sequence"/>
</dbReference>
<keyword evidence="5 7" id="KW-1133">Transmembrane helix</keyword>
<dbReference type="RefSeq" id="WP_160895662.1">
    <property type="nucleotide sequence ID" value="NZ_WUMU01000019.1"/>
</dbReference>
<reference evidence="9 10" key="1">
    <citation type="submission" date="2019-12" db="EMBL/GenBank/DDBJ databases">
        <authorList>
            <person name="Li M."/>
        </authorList>
    </citation>
    <scope>NUCLEOTIDE SEQUENCE [LARGE SCALE GENOMIC DNA]</scope>
    <source>
        <strain evidence="9 10">GBMRC 2024</strain>
    </source>
</reference>
<evidence type="ECO:0000256" key="7">
    <source>
        <dbReference type="SAM" id="Phobius"/>
    </source>
</evidence>
<comment type="caution">
    <text evidence="9">The sequence shown here is derived from an EMBL/GenBank/DDBJ whole genome shotgun (WGS) entry which is preliminary data.</text>
</comment>
<feature type="transmembrane region" description="Helical" evidence="7">
    <location>
        <begin position="116"/>
        <end position="134"/>
    </location>
</feature>
<feature type="transmembrane region" description="Helical" evidence="7">
    <location>
        <begin position="257"/>
        <end position="277"/>
    </location>
</feature>
<organism evidence="9 10">
    <name type="scientific">Pseudooceanicola albus</name>
    <dbReference type="NCBI Taxonomy" id="2692189"/>
    <lineage>
        <taxon>Bacteria</taxon>
        <taxon>Pseudomonadati</taxon>
        <taxon>Pseudomonadota</taxon>
        <taxon>Alphaproteobacteria</taxon>
        <taxon>Rhodobacterales</taxon>
        <taxon>Paracoccaceae</taxon>
        <taxon>Pseudooceanicola</taxon>
    </lineage>
</organism>
<comment type="subcellular location">
    <subcellularLocation>
        <location evidence="1">Cell membrane</location>
        <topology evidence="1">Multi-pass membrane protein</topology>
    </subcellularLocation>
</comment>
<evidence type="ECO:0000256" key="3">
    <source>
        <dbReference type="ARBA" id="ARBA00022475"/>
    </source>
</evidence>
<evidence type="ECO:0000256" key="6">
    <source>
        <dbReference type="ARBA" id="ARBA00023136"/>
    </source>
</evidence>
<feature type="transmembrane region" description="Helical" evidence="7">
    <location>
        <begin position="21"/>
        <end position="42"/>
    </location>
</feature>
<feature type="domain" description="Major facilitator superfamily (MFS) profile" evidence="8">
    <location>
        <begin position="21"/>
        <end position="406"/>
    </location>
</feature>
<feature type="transmembrane region" description="Helical" evidence="7">
    <location>
        <begin position="378"/>
        <end position="396"/>
    </location>
</feature>
<name>A0A6L7G590_9RHOB</name>
<sequence>MSFLALDPPDGRRARFSPRAMTLYSALTAATFLASAAAPTPLYQHYQAAFGLGSGALTVIFALYALSLLFALLTVGALSDFVGRRPVILAATLINVLAMVVFMTADSAISLGAARIVQGFGTGMATTALGAAILDTDRKLGPLLNSVTAFTGLFFGALGSGILVSWAPEPTVLIYLVLLLLSALQALLIFWMPETTQRRPGALRSLLPEVRLPREARRSFLHVSPVNIAGWALGGLNFSLMPALVGLAEGHSAPLTGTLVVATLMAGAVLAVAGLRLWPAERALIAGTLALAIGMALALLALALASVPVIFLGVVLAGAGFGASFSGAFRELLPRATPEDRAGLLATFYTESYLAFSLPVILAGVAAPHLGLDRTADVYGLAVILLALISGGLFWRRMRAGRARAR</sequence>
<dbReference type="PANTHER" id="PTHR23517:SF13">
    <property type="entry name" value="MAJOR FACILITATOR SUPERFAMILY MFS_1"/>
    <property type="match status" value="1"/>
</dbReference>
<evidence type="ECO:0000256" key="5">
    <source>
        <dbReference type="ARBA" id="ARBA00022989"/>
    </source>
</evidence>
<dbReference type="PANTHER" id="PTHR23517">
    <property type="entry name" value="RESISTANCE PROTEIN MDTM, PUTATIVE-RELATED-RELATED"/>
    <property type="match status" value="1"/>
</dbReference>